<dbReference type="Pfam" id="PF05185">
    <property type="entry name" value="PRMT5"/>
    <property type="match status" value="1"/>
</dbReference>
<evidence type="ECO:0000256" key="3">
    <source>
        <dbReference type="ARBA" id="ARBA00022691"/>
    </source>
</evidence>
<organism evidence="11 12">
    <name type="scientific">Coemansia reversa (strain ATCC 12441 / NRRL 1564)</name>
    <dbReference type="NCBI Taxonomy" id="763665"/>
    <lineage>
        <taxon>Eukaryota</taxon>
        <taxon>Fungi</taxon>
        <taxon>Fungi incertae sedis</taxon>
        <taxon>Zoopagomycota</taxon>
        <taxon>Kickxellomycotina</taxon>
        <taxon>Kickxellomycetes</taxon>
        <taxon>Kickxellales</taxon>
        <taxon>Kickxellaceae</taxon>
        <taxon>Coemansia</taxon>
    </lineage>
</organism>
<dbReference type="AlphaFoldDB" id="A0A2G5B710"/>
<feature type="binding site" evidence="5">
    <location>
        <begin position="307"/>
        <end position="308"/>
    </location>
    <ligand>
        <name>S-adenosyl-L-methionine</name>
        <dbReference type="ChEBI" id="CHEBI:59789"/>
    </ligand>
</feature>
<dbReference type="GO" id="GO:0005829">
    <property type="term" value="C:cytosol"/>
    <property type="evidence" value="ECO:0007669"/>
    <property type="project" value="TreeGrafter"/>
</dbReference>
<keyword evidence="2 7" id="KW-0808">Transferase</keyword>
<evidence type="ECO:0000313" key="12">
    <source>
        <dbReference type="Proteomes" id="UP000242474"/>
    </source>
</evidence>
<dbReference type="GO" id="GO:0032259">
    <property type="term" value="P:methylation"/>
    <property type="evidence" value="ECO:0007669"/>
    <property type="project" value="UniProtKB-KW"/>
</dbReference>
<feature type="active site" description="Proton donor/acceptor" evidence="4">
    <location>
        <position position="332"/>
    </location>
</feature>
<dbReference type="PIRSF" id="PIRSF015894">
    <property type="entry name" value="Skb1_MeTrfase"/>
    <property type="match status" value="1"/>
</dbReference>
<reference evidence="11 12" key="1">
    <citation type="journal article" date="2015" name="Genome Biol. Evol.">
        <title>Phylogenomic analyses indicate that early fungi evolved digesting cell walls of algal ancestors of land plants.</title>
        <authorList>
            <person name="Chang Y."/>
            <person name="Wang S."/>
            <person name="Sekimoto S."/>
            <person name="Aerts A.L."/>
            <person name="Choi C."/>
            <person name="Clum A."/>
            <person name="LaButti K.M."/>
            <person name="Lindquist E.A."/>
            <person name="Yee Ngan C."/>
            <person name="Ohm R.A."/>
            <person name="Salamov A.A."/>
            <person name="Grigoriev I.V."/>
            <person name="Spatafora J.W."/>
            <person name="Berbee M.L."/>
        </authorList>
    </citation>
    <scope>NUCLEOTIDE SEQUENCE [LARGE SCALE GENOMIC DNA]</scope>
    <source>
        <strain evidence="11 12">NRRL 1564</strain>
    </source>
</reference>
<evidence type="ECO:0000256" key="7">
    <source>
        <dbReference type="PROSITE-ProRule" id="PRU01015"/>
    </source>
</evidence>
<dbReference type="InterPro" id="IPR007857">
    <property type="entry name" value="Arg_MeTrfase_PRMT5"/>
</dbReference>
<keyword evidence="12" id="KW-1185">Reference proteome</keyword>
<dbReference type="PANTHER" id="PTHR10738">
    <property type="entry name" value="PROTEIN ARGININE N-METHYLTRANSFERASE 5"/>
    <property type="match status" value="1"/>
</dbReference>
<dbReference type="PROSITE" id="PS51678">
    <property type="entry name" value="SAM_MT_PRMT"/>
    <property type="match status" value="1"/>
</dbReference>
<evidence type="ECO:0000256" key="2">
    <source>
        <dbReference type="ARBA" id="ARBA00022679"/>
    </source>
</evidence>
<dbReference type="Gene3D" id="2.70.160.11">
    <property type="entry name" value="Hnrnp arginine n-methyltransferase1"/>
    <property type="match status" value="1"/>
</dbReference>
<dbReference type="Proteomes" id="UP000242474">
    <property type="component" value="Unassembled WGS sequence"/>
</dbReference>
<gene>
    <name evidence="11" type="ORF">COEREDRAFT_46076</name>
</gene>
<dbReference type="GO" id="GO:0006355">
    <property type="term" value="P:regulation of DNA-templated transcription"/>
    <property type="evidence" value="ECO:0007669"/>
    <property type="project" value="TreeGrafter"/>
</dbReference>
<keyword evidence="1 7" id="KW-0489">Methyltransferase</keyword>
<feature type="domain" description="PRMT5 arginine-N-methyltransferase" evidence="8">
    <location>
        <begin position="188"/>
        <end position="345"/>
    </location>
</feature>
<proteinExistence type="predicted"/>
<dbReference type="Gene3D" id="3.40.50.150">
    <property type="entry name" value="Vaccinia Virus protein VP39"/>
    <property type="match status" value="1"/>
</dbReference>
<evidence type="ECO:0000256" key="6">
    <source>
        <dbReference type="PIRSR" id="PIRSR015894-3"/>
    </source>
</evidence>
<sequence length="518" mass="56859">MTSKWAGEGDNAEALVRKEVEFGEYVGLKSVVAPAVVGGDAAASYGQLVSSLVEAPEPQTVLVRVQLEESDAWQRWNRVRLMSNSSTRLQVLLELSGKSDGDGRTVVQHWRAEPVHVVVLPARLFLQNAGGYPVLRRWDQEAMHQWMDLGVALAVQQGDDGDAEVKDCVRYLRHLAETRPTTAAHCAASDAYRDVLQAPLQPLMDQLASETYEVFEADAPKYEHYEAAMIQAIVDTAAARQDSDRQIVLVVAGAGRGPLVSRALHAARRSAADVAVVAVEKNASAVVELHRRNMSLWGGAVDVVHADMRRWAPAQRADILVSELLGSFGDNELAPECLAGALERLANVCIPRRYTAYVAPVSSSALFRSAREFGGTHALETPYVVNMHAARVLAPEQPVWEFSHMPGDNVHSQRSNTIKFRVQGPALVHGVAGFFDAELYTDVRLSICPATHTAEMHSWFPMFFPIQVPLAVADGDEVLVHMWRRSAGAKTWYEWCVDTPGGTSGLHNVNGHEFWIGH</sequence>
<dbReference type="SUPFAM" id="SSF53335">
    <property type="entry name" value="S-adenosyl-L-methionine-dependent methyltransferases"/>
    <property type="match status" value="1"/>
</dbReference>
<accession>A0A2G5B710</accession>
<protein>
    <submittedName>
        <fullName evidence="11">Skb1 methyltransferase</fullName>
    </submittedName>
</protein>
<name>A0A2G5B710_COERN</name>
<evidence type="ECO:0000313" key="11">
    <source>
        <dbReference type="EMBL" id="PIA14762.1"/>
    </source>
</evidence>
<dbReference type="InterPro" id="IPR025799">
    <property type="entry name" value="Arg_MeTrfase"/>
</dbReference>
<dbReference type="STRING" id="763665.A0A2G5B710"/>
<dbReference type="PANTHER" id="PTHR10738:SF0">
    <property type="entry name" value="PROTEIN ARGININE N-METHYLTRANSFERASE 5"/>
    <property type="match status" value="1"/>
</dbReference>
<feature type="binding site" evidence="5">
    <location>
        <position position="280"/>
    </location>
    <ligand>
        <name>S-adenosyl-L-methionine</name>
        <dbReference type="ChEBI" id="CHEBI:59789"/>
    </ligand>
</feature>
<dbReference type="Gene3D" id="3.20.20.150">
    <property type="entry name" value="Divalent-metal-dependent TIM barrel enzymes"/>
    <property type="match status" value="1"/>
</dbReference>
<evidence type="ECO:0000259" key="9">
    <source>
        <dbReference type="Pfam" id="PF17285"/>
    </source>
</evidence>
<dbReference type="GO" id="GO:0005634">
    <property type="term" value="C:nucleus"/>
    <property type="evidence" value="ECO:0007669"/>
    <property type="project" value="TreeGrafter"/>
</dbReference>
<keyword evidence="3 5" id="KW-0949">S-adenosyl-L-methionine</keyword>
<dbReference type="InterPro" id="IPR035247">
    <property type="entry name" value="PRMT5_TIM"/>
</dbReference>
<feature type="binding site" evidence="5">
    <location>
        <begin position="221"/>
        <end position="222"/>
    </location>
    <ligand>
        <name>S-adenosyl-L-methionine</name>
        <dbReference type="ChEBI" id="CHEBI:59789"/>
    </ligand>
</feature>
<evidence type="ECO:0000256" key="1">
    <source>
        <dbReference type="ARBA" id="ARBA00022603"/>
    </source>
</evidence>
<dbReference type="InterPro" id="IPR035075">
    <property type="entry name" value="PRMT5"/>
</dbReference>
<dbReference type="InterPro" id="IPR029063">
    <property type="entry name" value="SAM-dependent_MTases_sf"/>
</dbReference>
<dbReference type="InterPro" id="IPR035248">
    <property type="entry name" value="PRMT5_C"/>
</dbReference>
<dbReference type="OrthoDB" id="1368803at2759"/>
<feature type="domain" description="PRMT5 TIM barrel" evidence="9">
    <location>
        <begin position="9"/>
        <end position="176"/>
    </location>
</feature>
<evidence type="ECO:0000256" key="5">
    <source>
        <dbReference type="PIRSR" id="PIRSR015894-2"/>
    </source>
</evidence>
<dbReference type="EMBL" id="KZ303513">
    <property type="protein sequence ID" value="PIA14762.1"/>
    <property type="molecule type" value="Genomic_DNA"/>
</dbReference>
<evidence type="ECO:0000259" key="8">
    <source>
        <dbReference type="Pfam" id="PF05185"/>
    </source>
</evidence>
<dbReference type="GO" id="GO:0016274">
    <property type="term" value="F:protein-arginine N-methyltransferase activity"/>
    <property type="evidence" value="ECO:0007669"/>
    <property type="project" value="InterPro"/>
</dbReference>
<dbReference type="Pfam" id="PF17285">
    <property type="entry name" value="PRMT5_TIM"/>
    <property type="match status" value="1"/>
</dbReference>
<feature type="binding site" evidence="5">
    <location>
        <position position="212"/>
    </location>
    <ligand>
        <name>S-adenosyl-L-methionine</name>
        <dbReference type="ChEBI" id="CHEBI:59789"/>
    </ligand>
</feature>
<feature type="site" description="Critical for specifying symmetric addition of methyl groups" evidence="6">
    <location>
        <position position="215"/>
    </location>
</feature>
<dbReference type="Pfam" id="PF17286">
    <property type="entry name" value="PRMT5_C"/>
    <property type="match status" value="1"/>
</dbReference>
<feature type="domain" description="PRMT5 oligomerisation" evidence="10">
    <location>
        <begin position="354"/>
        <end position="516"/>
    </location>
</feature>
<feature type="active site" description="Proton donor/acceptor" evidence="4">
    <location>
        <position position="323"/>
    </location>
</feature>
<evidence type="ECO:0000256" key="4">
    <source>
        <dbReference type="PIRSR" id="PIRSR015894-1"/>
    </source>
</evidence>
<evidence type="ECO:0000259" key="10">
    <source>
        <dbReference type="Pfam" id="PF17286"/>
    </source>
</evidence>